<dbReference type="GO" id="GO:0043565">
    <property type="term" value="F:sequence-specific DNA binding"/>
    <property type="evidence" value="ECO:0007669"/>
    <property type="project" value="InterPro"/>
</dbReference>
<organism evidence="5 6">
    <name type="scientific">Dawidia cretensis</name>
    <dbReference type="NCBI Taxonomy" id="2782350"/>
    <lineage>
        <taxon>Bacteria</taxon>
        <taxon>Pseudomonadati</taxon>
        <taxon>Bacteroidota</taxon>
        <taxon>Cytophagia</taxon>
        <taxon>Cytophagales</taxon>
        <taxon>Chryseotaleaceae</taxon>
        <taxon>Dawidia</taxon>
    </lineage>
</organism>
<sequence>MTELFKIYKFDPSAISGIEASRNEPHGHDYEELLVGAEGTLKHFIDFHEQIMEAPFVSFVTKGKIHRVVPGLQNGACTLWVIRFRSEFIPETIFQLYSFYHDNANLCFTRDHCFARLVSLCEMMVGEMAQPSPDLAVVRQLLSTLFTMIESERRKQLPEEVQLQNSHSQTFRNFLAILEENFRRPEGVSFYAEKLFMSARNLNLICQQILQQSISEIIETRKLIEAKNLLITTDKTVAEIGFELGYNNKAYFTHAFKKKAGQTPTDFREEMRRLMA</sequence>
<evidence type="ECO:0000259" key="4">
    <source>
        <dbReference type="PROSITE" id="PS01124"/>
    </source>
</evidence>
<evidence type="ECO:0000256" key="3">
    <source>
        <dbReference type="ARBA" id="ARBA00023163"/>
    </source>
</evidence>
<dbReference type="Gene3D" id="1.10.10.60">
    <property type="entry name" value="Homeodomain-like"/>
    <property type="match status" value="1"/>
</dbReference>
<dbReference type="EMBL" id="JAHESE010000035">
    <property type="protein sequence ID" value="MBT1711512.1"/>
    <property type="molecule type" value="Genomic_DNA"/>
</dbReference>
<dbReference type="SUPFAM" id="SSF46689">
    <property type="entry name" value="Homeodomain-like"/>
    <property type="match status" value="1"/>
</dbReference>
<dbReference type="PANTHER" id="PTHR43280:SF32">
    <property type="entry name" value="TRANSCRIPTIONAL REGULATORY PROTEIN"/>
    <property type="match status" value="1"/>
</dbReference>
<proteinExistence type="predicted"/>
<keyword evidence="1" id="KW-0805">Transcription regulation</keyword>
<evidence type="ECO:0000256" key="1">
    <source>
        <dbReference type="ARBA" id="ARBA00023015"/>
    </source>
</evidence>
<dbReference type="InterPro" id="IPR018060">
    <property type="entry name" value="HTH_AraC"/>
</dbReference>
<dbReference type="Proteomes" id="UP001319080">
    <property type="component" value="Unassembled WGS sequence"/>
</dbReference>
<dbReference type="InterPro" id="IPR009057">
    <property type="entry name" value="Homeodomain-like_sf"/>
</dbReference>
<reference evidence="5 6" key="1">
    <citation type="submission" date="2021-05" db="EMBL/GenBank/DDBJ databases">
        <title>A Polyphasic approach of four new species of the genus Ohtaekwangia: Ohtaekwangia histidinii sp. nov., Ohtaekwangia cretensis sp. nov., Ohtaekwangia indiensis sp. nov., Ohtaekwangia reichenbachii sp. nov. from diverse environment.</title>
        <authorList>
            <person name="Octaviana S."/>
        </authorList>
    </citation>
    <scope>NUCLEOTIDE SEQUENCE [LARGE SCALE GENOMIC DNA]</scope>
    <source>
        <strain evidence="5 6">PWU5</strain>
    </source>
</reference>
<dbReference type="AlphaFoldDB" id="A0AAP2E4D6"/>
<feature type="domain" description="HTH araC/xylS-type" evidence="4">
    <location>
        <begin position="172"/>
        <end position="270"/>
    </location>
</feature>
<dbReference type="RefSeq" id="WP_254087082.1">
    <property type="nucleotide sequence ID" value="NZ_JAHESE010000035.1"/>
</dbReference>
<evidence type="ECO:0000313" key="6">
    <source>
        <dbReference type="Proteomes" id="UP001319080"/>
    </source>
</evidence>
<dbReference type="InterPro" id="IPR018062">
    <property type="entry name" value="HTH_AraC-typ_CS"/>
</dbReference>
<accession>A0AAP2E4D6</accession>
<keyword evidence="3" id="KW-0804">Transcription</keyword>
<keyword evidence="2" id="KW-0238">DNA-binding</keyword>
<dbReference type="PROSITE" id="PS00041">
    <property type="entry name" value="HTH_ARAC_FAMILY_1"/>
    <property type="match status" value="1"/>
</dbReference>
<evidence type="ECO:0000256" key="2">
    <source>
        <dbReference type="ARBA" id="ARBA00023125"/>
    </source>
</evidence>
<name>A0AAP2E4D6_9BACT</name>
<dbReference type="PRINTS" id="PR00032">
    <property type="entry name" value="HTHARAC"/>
</dbReference>
<dbReference type="SUPFAM" id="SSF51215">
    <property type="entry name" value="Regulatory protein AraC"/>
    <property type="match status" value="1"/>
</dbReference>
<dbReference type="GO" id="GO:0003700">
    <property type="term" value="F:DNA-binding transcription factor activity"/>
    <property type="evidence" value="ECO:0007669"/>
    <property type="project" value="InterPro"/>
</dbReference>
<dbReference type="InterPro" id="IPR020449">
    <property type="entry name" value="Tscrpt_reg_AraC-type_HTH"/>
</dbReference>
<dbReference type="InterPro" id="IPR037923">
    <property type="entry name" value="HTH-like"/>
</dbReference>
<keyword evidence="6" id="KW-1185">Reference proteome</keyword>
<dbReference type="Pfam" id="PF12833">
    <property type="entry name" value="HTH_18"/>
    <property type="match status" value="1"/>
</dbReference>
<dbReference type="PANTHER" id="PTHR43280">
    <property type="entry name" value="ARAC-FAMILY TRANSCRIPTIONAL REGULATOR"/>
    <property type="match status" value="1"/>
</dbReference>
<dbReference type="SMART" id="SM00342">
    <property type="entry name" value="HTH_ARAC"/>
    <property type="match status" value="1"/>
</dbReference>
<protein>
    <submittedName>
        <fullName evidence="5">AraC family transcriptional regulator</fullName>
    </submittedName>
</protein>
<dbReference type="PROSITE" id="PS01124">
    <property type="entry name" value="HTH_ARAC_FAMILY_2"/>
    <property type="match status" value="1"/>
</dbReference>
<comment type="caution">
    <text evidence="5">The sequence shown here is derived from an EMBL/GenBank/DDBJ whole genome shotgun (WGS) entry which is preliminary data.</text>
</comment>
<gene>
    <name evidence="5" type="ORF">KK062_24935</name>
</gene>
<evidence type="ECO:0000313" key="5">
    <source>
        <dbReference type="EMBL" id="MBT1711512.1"/>
    </source>
</evidence>